<reference evidence="1 2" key="1">
    <citation type="submission" date="2024-01" db="EMBL/GenBank/DDBJ databases">
        <title>Genome assemblies of Stephania.</title>
        <authorList>
            <person name="Yang L."/>
        </authorList>
    </citation>
    <scope>NUCLEOTIDE SEQUENCE [LARGE SCALE GENOMIC DNA]</scope>
    <source>
        <strain evidence="1">YNDBR</strain>
        <tissue evidence="1">Leaf</tissue>
    </source>
</reference>
<comment type="caution">
    <text evidence="1">The sequence shown here is derived from an EMBL/GenBank/DDBJ whole genome shotgun (WGS) entry which is preliminary data.</text>
</comment>
<evidence type="ECO:0000313" key="1">
    <source>
        <dbReference type="EMBL" id="KAK9152181.1"/>
    </source>
</evidence>
<dbReference type="Proteomes" id="UP001420932">
    <property type="component" value="Unassembled WGS sequence"/>
</dbReference>
<evidence type="ECO:0000313" key="2">
    <source>
        <dbReference type="Proteomes" id="UP001420932"/>
    </source>
</evidence>
<sequence length="213" mass="25287">MDLRIEDAYVCEAEELHDERREVYAQRMIRCLSSVQRAKTIIMSPSLFELVSEYPRKFRQLAASFVNLTTLRIQAWLYRNCLWGIVCILKNSPCIEVLILDVVEKNCVSYQNYQFLVQEMLDGNLPEDYEDELRLEYPLRYLKHVEIRWLQGCISEFRLLHFLLRNAVSLKVLKLTATQRRRARTEETIARFYEKLKAYSSVSPELQVSFSMD</sequence>
<protein>
    <recommendedName>
        <fullName evidence="3">FBD domain-containing protein</fullName>
    </recommendedName>
</protein>
<dbReference type="EMBL" id="JBBNAF010000004">
    <property type="protein sequence ID" value="KAK9152181.1"/>
    <property type="molecule type" value="Genomic_DNA"/>
</dbReference>
<evidence type="ECO:0008006" key="3">
    <source>
        <dbReference type="Google" id="ProtNLM"/>
    </source>
</evidence>
<proteinExistence type="predicted"/>
<name>A0AAP0KGJ5_9MAGN</name>
<keyword evidence="2" id="KW-1185">Reference proteome</keyword>
<dbReference type="AlphaFoldDB" id="A0AAP0KGJ5"/>
<gene>
    <name evidence="1" type="ORF">Syun_010490</name>
</gene>
<organism evidence="1 2">
    <name type="scientific">Stephania yunnanensis</name>
    <dbReference type="NCBI Taxonomy" id="152371"/>
    <lineage>
        <taxon>Eukaryota</taxon>
        <taxon>Viridiplantae</taxon>
        <taxon>Streptophyta</taxon>
        <taxon>Embryophyta</taxon>
        <taxon>Tracheophyta</taxon>
        <taxon>Spermatophyta</taxon>
        <taxon>Magnoliopsida</taxon>
        <taxon>Ranunculales</taxon>
        <taxon>Menispermaceae</taxon>
        <taxon>Menispermoideae</taxon>
        <taxon>Cissampelideae</taxon>
        <taxon>Stephania</taxon>
    </lineage>
</organism>
<accession>A0AAP0KGJ5</accession>